<gene>
    <name evidence="1" type="ORF">CWI36_1069p0010</name>
</gene>
<dbReference type="EMBL" id="PITI01001069">
    <property type="protein sequence ID" value="TBU02651.1"/>
    <property type="molecule type" value="Genomic_DNA"/>
</dbReference>
<sequence length="224" mass="25815">MPKIVSCKNTKEKEILTAYLKTCHRFGLETALIKQIIQTEHAVAHIGVNKMMALIAQKYYGIPKEYIKEKYSDQNDQYSWILNVIDTYTKHLWSLKLINKTLELVRDSLKFLFNIFCVLVAIESENVEKEASMIVPAIDIDPDIVLVQENATDTQWILEIASDVHEEFTETVTTIIADDLGSDSKIRSDVAKNFKKYKERIIESKNSNKLKRYLSIGDQVLIKK</sequence>
<evidence type="ECO:0000313" key="2">
    <source>
        <dbReference type="Proteomes" id="UP000291404"/>
    </source>
</evidence>
<feature type="non-terminal residue" evidence="1">
    <location>
        <position position="224"/>
    </location>
</feature>
<dbReference type="Proteomes" id="UP000291404">
    <property type="component" value="Unassembled WGS sequence"/>
</dbReference>
<dbReference type="AlphaFoldDB" id="A0A4Q9L6Z3"/>
<comment type="caution">
    <text evidence="1">The sequence shown here is derived from an EMBL/GenBank/DDBJ whole genome shotgun (WGS) entry which is preliminary data.</text>
</comment>
<reference evidence="1 2" key="1">
    <citation type="submission" date="2017-12" db="EMBL/GenBank/DDBJ databases">
        <authorList>
            <person name="Pombert J.-F."/>
            <person name="Haag K.L."/>
            <person name="Ebert D."/>
        </authorList>
    </citation>
    <scope>NUCLEOTIDE SEQUENCE [LARGE SCALE GENOMIC DNA]</scope>
    <source>
        <strain evidence="1">BE-OM-2</strain>
    </source>
</reference>
<name>A0A4Q9L6Z3_9MICR</name>
<proteinExistence type="predicted"/>
<protein>
    <submittedName>
        <fullName evidence="1">Uncharacterized protein</fullName>
    </submittedName>
</protein>
<dbReference type="VEuPathDB" id="MicrosporidiaDB:CWI39_3011p0010"/>
<organism evidence="1 2">
    <name type="scientific">Hamiltosporidium magnivora</name>
    <dbReference type="NCBI Taxonomy" id="148818"/>
    <lineage>
        <taxon>Eukaryota</taxon>
        <taxon>Fungi</taxon>
        <taxon>Fungi incertae sedis</taxon>
        <taxon>Microsporidia</taxon>
        <taxon>Dubosqiidae</taxon>
        <taxon>Hamiltosporidium</taxon>
    </lineage>
</organism>
<dbReference type="VEuPathDB" id="MicrosporidiaDB:CWI36_1069p0010"/>
<accession>A0A4Q9L6Z3</accession>
<evidence type="ECO:0000313" key="1">
    <source>
        <dbReference type="EMBL" id="TBU02651.1"/>
    </source>
</evidence>
<keyword evidence="2" id="KW-1185">Reference proteome</keyword>